<dbReference type="GO" id="GO:0020037">
    <property type="term" value="F:heme binding"/>
    <property type="evidence" value="ECO:0007669"/>
    <property type="project" value="InterPro"/>
</dbReference>
<dbReference type="InterPro" id="IPR036909">
    <property type="entry name" value="Cyt_c-like_dom_sf"/>
</dbReference>
<feature type="binding site" description="covalent" evidence="8">
    <location>
        <position position="235"/>
    </location>
    <ligand>
        <name>heme c</name>
        <dbReference type="ChEBI" id="CHEBI:61717"/>
        <label>2</label>
    </ligand>
</feature>
<keyword evidence="5" id="KW-0574">Periplasm</keyword>
<feature type="binding site" description="covalent" evidence="8">
    <location>
        <position position="89"/>
    </location>
    <ligand>
        <name>heme c</name>
        <dbReference type="ChEBI" id="CHEBI:61717"/>
        <label>1</label>
    </ligand>
</feature>
<evidence type="ECO:0000256" key="6">
    <source>
        <dbReference type="ARBA" id="ARBA00023002"/>
    </source>
</evidence>
<keyword evidence="4" id="KW-0732">Signal</keyword>
<dbReference type="GO" id="GO:0004130">
    <property type="term" value="F:cytochrome-c peroxidase activity"/>
    <property type="evidence" value="ECO:0007669"/>
    <property type="project" value="TreeGrafter"/>
</dbReference>
<dbReference type="GO" id="GO:0009055">
    <property type="term" value="F:electron transfer activity"/>
    <property type="evidence" value="ECO:0007669"/>
    <property type="project" value="InterPro"/>
</dbReference>
<keyword evidence="12" id="KW-1185">Reference proteome</keyword>
<dbReference type="PIRSF" id="PIRSF000294">
    <property type="entry name" value="Cytochrome-c_peroxidase"/>
    <property type="match status" value="1"/>
</dbReference>
<keyword evidence="2 8" id="KW-0349">Heme</keyword>
<dbReference type="GO" id="GO:0046872">
    <property type="term" value="F:metal ion binding"/>
    <property type="evidence" value="ECO:0007669"/>
    <property type="project" value="UniProtKB-KW"/>
</dbReference>
<sequence>MAALLIYRLIEMKKAIAILPIFLLLISCSKEDIIEPAPEENPEISLTIPTGFPSLNSSVNGNKPTKFGVELGEKLFHEKMFSANNTVSCASCHQQSNAFSDKNIQAIGIHDRVGLRNTPPIQNMAFMNFYNWDGNILQLEKQPLVPIITHEEMNSSILEVIDKISTVHEYKDLFKKAFGDESITSERIYRSIAQYEYTLISANSKYDRVKRNEGEIFTESEARGYQVFKQKCASCHSTELFTDQSFRNVGFPINPSIEEAGRARITGIPADYMSFRVPSLRNVEYTAPYGSFGQFPTLKAVLDYFDNGVLYADNLDPFLKENGNRIPLTEQEKQDAISFIKTLSDHTFVGKE</sequence>
<dbReference type="PANTHER" id="PTHR30600">
    <property type="entry name" value="CYTOCHROME C PEROXIDASE-RELATED"/>
    <property type="match status" value="1"/>
</dbReference>
<protein>
    <submittedName>
        <fullName evidence="11">Cytochrome c peroxidase</fullName>
    </submittedName>
</protein>
<dbReference type="SUPFAM" id="SSF46626">
    <property type="entry name" value="Cytochrome c"/>
    <property type="match status" value="2"/>
</dbReference>
<dbReference type="InterPro" id="IPR009056">
    <property type="entry name" value="Cyt_c-like_dom"/>
</dbReference>
<dbReference type="PROSITE" id="PS51007">
    <property type="entry name" value="CYTC"/>
    <property type="match status" value="1"/>
</dbReference>
<comment type="cofactor">
    <cofactor evidence="8">
        <name>heme</name>
        <dbReference type="ChEBI" id="CHEBI:30413"/>
    </cofactor>
    <text evidence="8">Binds 2 heme groups.</text>
</comment>
<feature type="binding site" description="covalent" evidence="8">
    <location>
        <position position="92"/>
    </location>
    <ligand>
        <name>heme c</name>
        <dbReference type="ChEBI" id="CHEBI:61717"/>
        <label>1</label>
    </ligand>
</feature>
<feature type="binding site" description="axial binding residue" evidence="9">
    <location>
        <position position="93"/>
    </location>
    <ligand>
        <name>heme c</name>
        <dbReference type="ChEBI" id="CHEBI:61717"/>
        <label>1</label>
    </ligand>
    <ligandPart>
        <name>Fe</name>
        <dbReference type="ChEBI" id="CHEBI:18248"/>
    </ligandPart>
</feature>
<dbReference type="Pfam" id="PF03150">
    <property type="entry name" value="CCP_MauG"/>
    <property type="match status" value="1"/>
</dbReference>
<evidence type="ECO:0000256" key="8">
    <source>
        <dbReference type="PIRSR" id="PIRSR000294-1"/>
    </source>
</evidence>
<keyword evidence="11" id="KW-0575">Peroxidase</keyword>
<name>A0A4R1LX73_9SPHI</name>
<dbReference type="InterPro" id="IPR026259">
    <property type="entry name" value="MauG/Cytc_peroxidase"/>
</dbReference>
<dbReference type="AlphaFoldDB" id="A0A4R1LX73"/>
<dbReference type="InterPro" id="IPR051395">
    <property type="entry name" value="Cytochrome_c_Peroxidase/MauG"/>
</dbReference>
<evidence type="ECO:0000256" key="1">
    <source>
        <dbReference type="ARBA" id="ARBA00004418"/>
    </source>
</evidence>
<evidence type="ECO:0000313" key="12">
    <source>
        <dbReference type="Proteomes" id="UP000294616"/>
    </source>
</evidence>
<feature type="domain" description="Cytochrome c" evidence="10">
    <location>
        <begin position="219"/>
        <end position="344"/>
    </location>
</feature>
<dbReference type="EMBL" id="SMGO01000002">
    <property type="protein sequence ID" value="TCK83084.1"/>
    <property type="molecule type" value="Genomic_DNA"/>
</dbReference>
<evidence type="ECO:0000313" key="11">
    <source>
        <dbReference type="EMBL" id="TCK83084.1"/>
    </source>
</evidence>
<evidence type="ECO:0000259" key="10">
    <source>
        <dbReference type="PROSITE" id="PS51007"/>
    </source>
</evidence>
<keyword evidence="3 9" id="KW-0479">Metal-binding</keyword>
<evidence type="ECO:0000256" key="9">
    <source>
        <dbReference type="PIRSR" id="PIRSR000294-2"/>
    </source>
</evidence>
<keyword evidence="6" id="KW-0560">Oxidoreductase</keyword>
<evidence type="ECO:0000256" key="4">
    <source>
        <dbReference type="ARBA" id="ARBA00022729"/>
    </source>
</evidence>
<comment type="caution">
    <text evidence="11">The sequence shown here is derived from an EMBL/GenBank/DDBJ whole genome shotgun (WGS) entry which is preliminary data.</text>
</comment>
<reference evidence="11 12" key="1">
    <citation type="submission" date="2019-03" db="EMBL/GenBank/DDBJ databases">
        <title>Genomic Encyclopedia of Archaeal and Bacterial Type Strains, Phase II (KMG-II): from individual species to whole genera.</title>
        <authorList>
            <person name="Goeker M."/>
        </authorList>
    </citation>
    <scope>NUCLEOTIDE SEQUENCE [LARGE SCALE GENOMIC DNA]</scope>
    <source>
        <strain evidence="11 12">DSM 22554</strain>
    </source>
</reference>
<keyword evidence="7 9" id="KW-0408">Iron</keyword>
<accession>A0A4R1LX73</accession>
<evidence type="ECO:0000256" key="7">
    <source>
        <dbReference type="ARBA" id="ARBA00023004"/>
    </source>
</evidence>
<gene>
    <name evidence="11" type="ORF">C8N28_1671</name>
</gene>
<dbReference type="Gene3D" id="1.10.760.10">
    <property type="entry name" value="Cytochrome c-like domain"/>
    <property type="match status" value="2"/>
</dbReference>
<organism evidence="11 12">
    <name type="scientific">Albibacterium bauzanense</name>
    <dbReference type="NCBI Taxonomy" id="653929"/>
    <lineage>
        <taxon>Bacteria</taxon>
        <taxon>Pseudomonadati</taxon>
        <taxon>Bacteroidota</taxon>
        <taxon>Sphingobacteriia</taxon>
        <taxon>Sphingobacteriales</taxon>
        <taxon>Sphingobacteriaceae</taxon>
        <taxon>Albibacterium</taxon>
    </lineage>
</organism>
<dbReference type="GO" id="GO:0042597">
    <property type="term" value="C:periplasmic space"/>
    <property type="evidence" value="ECO:0007669"/>
    <property type="project" value="UniProtKB-SubCell"/>
</dbReference>
<evidence type="ECO:0000256" key="3">
    <source>
        <dbReference type="ARBA" id="ARBA00022723"/>
    </source>
</evidence>
<dbReference type="PANTHER" id="PTHR30600:SF10">
    <property type="entry name" value="BLL6722 PROTEIN"/>
    <property type="match status" value="1"/>
</dbReference>
<feature type="binding site" description="covalent" evidence="8">
    <location>
        <position position="232"/>
    </location>
    <ligand>
        <name>heme c</name>
        <dbReference type="ChEBI" id="CHEBI:61717"/>
        <label>2</label>
    </ligand>
</feature>
<comment type="PTM">
    <text evidence="8">Binds 2 heme groups per subunit.</text>
</comment>
<dbReference type="InterPro" id="IPR004852">
    <property type="entry name" value="Di-haem_cyt_c_peroxidsae"/>
</dbReference>
<dbReference type="Proteomes" id="UP000294616">
    <property type="component" value="Unassembled WGS sequence"/>
</dbReference>
<proteinExistence type="predicted"/>
<comment type="subcellular location">
    <subcellularLocation>
        <location evidence="1">Periplasm</location>
    </subcellularLocation>
</comment>
<feature type="binding site" description="axial binding residue" evidence="9">
    <location>
        <position position="236"/>
    </location>
    <ligand>
        <name>heme c</name>
        <dbReference type="ChEBI" id="CHEBI:61717"/>
        <label>2</label>
    </ligand>
    <ligandPart>
        <name>Fe</name>
        <dbReference type="ChEBI" id="CHEBI:18248"/>
    </ligandPart>
</feature>
<evidence type="ECO:0000256" key="2">
    <source>
        <dbReference type="ARBA" id="ARBA00022617"/>
    </source>
</evidence>
<evidence type="ECO:0000256" key="5">
    <source>
        <dbReference type="ARBA" id="ARBA00022764"/>
    </source>
</evidence>